<keyword evidence="1" id="KW-0472">Membrane</keyword>
<keyword evidence="1" id="KW-0812">Transmembrane</keyword>
<keyword evidence="1" id="KW-1133">Transmembrane helix</keyword>
<feature type="transmembrane region" description="Helical" evidence="1">
    <location>
        <begin position="6"/>
        <end position="24"/>
    </location>
</feature>
<comment type="caution">
    <text evidence="2">The sequence shown here is derived from an EMBL/GenBank/DDBJ whole genome shotgun (WGS) entry which is preliminary data.</text>
</comment>
<dbReference type="OrthoDB" id="7724966at2"/>
<dbReference type="RefSeq" id="WP_126701755.1">
    <property type="nucleotide sequence ID" value="NZ_RWKW01000089.1"/>
</dbReference>
<dbReference type="EMBL" id="RWKW01000089">
    <property type="protein sequence ID" value="RST84544.1"/>
    <property type="molecule type" value="Genomic_DNA"/>
</dbReference>
<feature type="transmembrane region" description="Helical" evidence="1">
    <location>
        <begin position="31"/>
        <end position="55"/>
    </location>
</feature>
<evidence type="ECO:0000313" key="2">
    <source>
        <dbReference type="EMBL" id="RST84544.1"/>
    </source>
</evidence>
<name>A0A429YT71_9HYPH</name>
<keyword evidence="3" id="KW-1185">Reference proteome</keyword>
<reference evidence="2 3" key="1">
    <citation type="submission" date="2018-12" db="EMBL/GenBank/DDBJ databases">
        <title>Mesorhizobium carbonis sp. nov., isolated from coal mine water.</title>
        <authorList>
            <person name="Xin W."/>
            <person name="Xu Z."/>
            <person name="Xiang F."/>
            <person name="Zhang J."/>
            <person name="Xi L."/>
            <person name="Liu J."/>
        </authorList>
    </citation>
    <scope>NUCLEOTIDE SEQUENCE [LARGE SCALE GENOMIC DNA]</scope>
    <source>
        <strain evidence="2 3">B2.3</strain>
    </source>
</reference>
<feature type="transmembrane region" description="Helical" evidence="1">
    <location>
        <begin position="100"/>
        <end position="118"/>
    </location>
</feature>
<evidence type="ECO:0000256" key="1">
    <source>
        <dbReference type="SAM" id="Phobius"/>
    </source>
</evidence>
<organism evidence="2 3">
    <name type="scientific">Aquibium carbonis</name>
    <dbReference type="NCBI Taxonomy" id="2495581"/>
    <lineage>
        <taxon>Bacteria</taxon>
        <taxon>Pseudomonadati</taxon>
        <taxon>Pseudomonadota</taxon>
        <taxon>Alphaproteobacteria</taxon>
        <taxon>Hyphomicrobiales</taxon>
        <taxon>Phyllobacteriaceae</taxon>
        <taxon>Aquibium</taxon>
    </lineage>
</organism>
<sequence>MPELLPHAVFVGIVSALIAIVMRFQAGKPRLSVFALALIGIAGAFLVTPALAYLAQAWRATPSLPALPEITSGQMFLGAWAGFAVLFIANNTSRPKRVPLWAGLLIGVAVAALVPSFLDAVTGVYQRPSLRDDVNHCTRGMMGQVQPREATNICDEPITVGLCMPGEVNPAPCAQSFTLAPGETATLDPGGASLSSLPGNPNGLTVVACRPPARPSRMGTVQGRGYEGVCIPGA</sequence>
<accession>A0A429YT71</accession>
<evidence type="ECO:0000313" key="3">
    <source>
        <dbReference type="Proteomes" id="UP000278398"/>
    </source>
</evidence>
<dbReference type="Proteomes" id="UP000278398">
    <property type="component" value="Unassembled WGS sequence"/>
</dbReference>
<gene>
    <name evidence="2" type="ORF">EJC49_20280</name>
</gene>
<proteinExistence type="predicted"/>
<feature type="transmembrane region" description="Helical" evidence="1">
    <location>
        <begin position="75"/>
        <end position="93"/>
    </location>
</feature>
<protein>
    <submittedName>
        <fullName evidence="2">Uncharacterized protein</fullName>
    </submittedName>
</protein>
<dbReference type="AlphaFoldDB" id="A0A429YT71"/>